<protein>
    <submittedName>
        <fullName evidence="1">Uncharacterized protein</fullName>
    </submittedName>
</protein>
<name>J0QM74_9HYPH</name>
<dbReference type="HOGENOM" id="CLU_2231255_0_0_5"/>
<dbReference type="AlphaFoldDB" id="J0QM74"/>
<keyword evidence="2" id="KW-1185">Reference proteome</keyword>
<evidence type="ECO:0000313" key="2">
    <source>
        <dbReference type="Proteomes" id="UP000001077"/>
    </source>
</evidence>
<sequence>MGIIIKISLKFITLIIFFSLNLRALNVDNVFTLNFFYCETGSVTLHKRLTYYEKGMFEDISEQVGATIIFPSSNVMIAFGFETLRYSAVLDNQYNDRHLYLSSTV</sequence>
<gene>
    <name evidence="1" type="ORF">MCY_00628</name>
</gene>
<proteinExistence type="predicted"/>
<dbReference type="EMBL" id="AILY01000015">
    <property type="protein sequence ID" value="EJF86751.1"/>
    <property type="molecule type" value="Genomic_DNA"/>
</dbReference>
<dbReference type="Proteomes" id="UP000001077">
    <property type="component" value="Unassembled WGS sequence"/>
</dbReference>
<comment type="caution">
    <text evidence="1">The sequence shown here is derived from an EMBL/GenBank/DDBJ whole genome shotgun (WGS) entry which is preliminary data.</text>
</comment>
<accession>J0QM74</accession>
<organism evidence="1 2">
    <name type="scientific">Bartonella rattimassiliensis 15908</name>
    <dbReference type="NCBI Taxonomy" id="1094556"/>
    <lineage>
        <taxon>Bacteria</taxon>
        <taxon>Pseudomonadati</taxon>
        <taxon>Pseudomonadota</taxon>
        <taxon>Alphaproteobacteria</taxon>
        <taxon>Hyphomicrobiales</taxon>
        <taxon>Bartonellaceae</taxon>
        <taxon>Bartonella</taxon>
    </lineage>
</organism>
<reference evidence="1 2" key="1">
    <citation type="submission" date="2012-03" db="EMBL/GenBank/DDBJ databases">
        <title>The Genome Sequence of Bartonella rattimassiliensis 15908.</title>
        <authorList>
            <consortium name="The Broad Institute Genome Sequencing Platform"/>
            <consortium name="The Broad Institute Genome Sequencing Center for Infectious Disease"/>
            <person name="Feldgarden M."/>
            <person name="Kirby J."/>
            <person name="Kosoy M."/>
            <person name="Birtles R."/>
            <person name="Probert W.S."/>
            <person name="Chiaraviglio L."/>
            <person name="Young S.K."/>
            <person name="Zeng Q."/>
            <person name="Gargeya S."/>
            <person name="Fitzgerald M."/>
            <person name="Haas B."/>
            <person name="Abouelleil A."/>
            <person name="Alvarado L."/>
            <person name="Arachchi H.M."/>
            <person name="Berlin A."/>
            <person name="Chapman S.B."/>
            <person name="Gearin G."/>
            <person name="Goldberg J."/>
            <person name="Griggs A."/>
            <person name="Gujja S."/>
            <person name="Hansen M."/>
            <person name="Heiman D."/>
            <person name="Howarth C."/>
            <person name="Larimer J."/>
            <person name="Lui A."/>
            <person name="MacDonald P.J.P."/>
            <person name="McCowen C."/>
            <person name="Montmayeur A."/>
            <person name="Murphy C."/>
            <person name="Neiman D."/>
            <person name="Pearson M."/>
            <person name="Priest M."/>
            <person name="Roberts A."/>
            <person name="Saif S."/>
            <person name="Shea T."/>
            <person name="Sisk P."/>
            <person name="Stolte C."/>
            <person name="Sykes S."/>
            <person name="Wortman J."/>
            <person name="Nusbaum C."/>
            <person name="Birren B."/>
        </authorList>
    </citation>
    <scope>NUCLEOTIDE SEQUENCE [LARGE SCALE GENOMIC DNA]</scope>
    <source>
        <strain evidence="1 2">15908</strain>
    </source>
</reference>
<evidence type="ECO:0000313" key="1">
    <source>
        <dbReference type="EMBL" id="EJF86751.1"/>
    </source>
</evidence>